<name>A0A7W7FIY9_9MICO</name>
<organism evidence="2 3">
    <name type="scientific">Microbacterium marinum</name>
    <dbReference type="NCBI Taxonomy" id="421115"/>
    <lineage>
        <taxon>Bacteria</taxon>
        <taxon>Bacillati</taxon>
        <taxon>Actinomycetota</taxon>
        <taxon>Actinomycetes</taxon>
        <taxon>Micrococcales</taxon>
        <taxon>Microbacteriaceae</taxon>
        <taxon>Microbacterium</taxon>
    </lineage>
</organism>
<evidence type="ECO:0000313" key="3">
    <source>
        <dbReference type="Proteomes" id="UP000573729"/>
    </source>
</evidence>
<evidence type="ECO:0000313" key="2">
    <source>
        <dbReference type="EMBL" id="MBB4666608.1"/>
    </source>
</evidence>
<accession>A0A7W7FIY9</accession>
<dbReference type="RefSeq" id="WP_184220912.1">
    <property type="nucleotide sequence ID" value="NZ_JACHMD010000001.1"/>
</dbReference>
<evidence type="ECO:0008006" key="4">
    <source>
        <dbReference type="Google" id="ProtNLM"/>
    </source>
</evidence>
<sequence length="76" mass="7994">MATITKARTTHTAATPRPATSTAAGADERMAFADAALALAGHEVTDSTLRTILERAARHELSGDEARAAIRRHVQG</sequence>
<proteinExistence type="predicted"/>
<reference evidence="2 3" key="1">
    <citation type="submission" date="2020-08" db="EMBL/GenBank/DDBJ databases">
        <title>Sequencing the genomes of 1000 actinobacteria strains.</title>
        <authorList>
            <person name="Klenk H.-P."/>
        </authorList>
    </citation>
    <scope>NUCLEOTIDE SEQUENCE [LARGE SCALE GENOMIC DNA]</scope>
    <source>
        <strain evidence="2 3">DSM 24947</strain>
    </source>
</reference>
<dbReference type="Proteomes" id="UP000573729">
    <property type="component" value="Unassembled WGS sequence"/>
</dbReference>
<comment type="caution">
    <text evidence="2">The sequence shown here is derived from an EMBL/GenBank/DDBJ whole genome shotgun (WGS) entry which is preliminary data.</text>
</comment>
<protein>
    <recommendedName>
        <fullName evidence="4">Antitoxin VbhA domain-containing protein</fullName>
    </recommendedName>
</protein>
<gene>
    <name evidence="2" type="ORF">BKA24_001317</name>
</gene>
<keyword evidence="3" id="KW-1185">Reference proteome</keyword>
<dbReference type="EMBL" id="JACHMD010000001">
    <property type="protein sequence ID" value="MBB4666608.1"/>
    <property type="molecule type" value="Genomic_DNA"/>
</dbReference>
<evidence type="ECO:0000256" key="1">
    <source>
        <dbReference type="SAM" id="MobiDB-lite"/>
    </source>
</evidence>
<dbReference type="AlphaFoldDB" id="A0A7W7FIY9"/>
<feature type="region of interest" description="Disordered" evidence="1">
    <location>
        <begin position="1"/>
        <end position="24"/>
    </location>
</feature>